<keyword evidence="3" id="KW-0732">Signal</keyword>
<dbReference type="EnsemblPlants" id="TraesCS5B02G010400.2">
    <property type="protein sequence ID" value="TraesCS5B02G010400.2"/>
    <property type="gene ID" value="TraesCS5B02G010400"/>
</dbReference>
<evidence type="ECO:0000256" key="7">
    <source>
        <dbReference type="SAM" id="Phobius"/>
    </source>
</evidence>
<dbReference type="Gramene" id="TraesARI5B03G02834640.1">
    <property type="protein sequence ID" value="TraesARI5B03G02834640.1"/>
    <property type="gene ID" value="TraesARI5B03G02834640"/>
</dbReference>
<evidence type="ECO:0000313" key="8">
    <source>
        <dbReference type="EnsemblPlants" id="TraesCS5B02G010400.2"/>
    </source>
</evidence>
<evidence type="ECO:0000256" key="2">
    <source>
        <dbReference type="ARBA" id="ARBA00022692"/>
    </source>
</evidence>
<dbReference type="Gramene" id="TraesJUL5B03G02811510.1">
    <property type="protein sequence ID" value="TraesJUL5B03G02811510.1"/>
    <property type="gene ID" value="TraesJUL5B03G02811510"/>
</dbReference>
<accession>A0A3B6LF68</accession>
<dbReference type="PANTHER" id="PTHR31769">
    <property type="entry name" value="OS07G0462200 PROTEIN-RELATED"/>
    <property type="match status" value="1"/>
</dbReference>
<evidence type="ECO:0000313" key="9">
    <source>
        <dbReference type="Proteomes" id="UP000019116"/>
    </source>
</evidence>
<dbReference type="Gramene" id="TraesMAC5B03G02791600.1">
    <property type="protein sequence ID" value="TraesMAC5B03G02791600.1"/>
    <property type="gene ID" value="TraesMAC5B03G02791600"/>
</dbReference>
<keyword evidence="4 7" id="KW-1133">Transmembrane helix</keyword>
<reference evidence="8" key="1">
    <citation type="submission" date="2018-08" db="EMBL/GenBank/DDBJ databases">
        <authorList>
            <person name="Rossello M."/>
        </authorList>
    </citation>
    <scope>NUCLEOTIDE SEQUENCE [LARGE SCALE GENOMIC DNA]</scope>
    <source>
        <strain evidence="8">cv. Chinese Spring</strain>
    </source>
</reference>
<comment type="subcellular location">
    <subcellularLocation>
        <location evidence="1">Endomembrane system</location>
        <topology evidence="1">Multi-pass membrane protein</topology>
    </subcellularLocation>
</comment>
<comment type="similarity">
    <text evidence="6">Belongs to the DESIGUAL family.</text>
</comment>
<dbReference type="Proteomes" id="UP000019116">
    <property type="component" value="Chromosome 5B"/>
</dbReference>
<keyword evidence="9" id="KW-1185">Reference proteome</keyword>
<dbReference type="RefSeq" id="XP_044386470.1">
    <property type="nucleotide sequence ID" value="XM_044530535.1"/>
</dbReference>
<dbReference type="InterPro" id="IPR052222">
    <property type="entry name" value="DESIGUAL"/>
</dbReference>
<dbReference type="Gramene" id="TraesCS5B02G010400.2">
    <property type="protein sequence ID" value="TraesCS5B02G010400.2"/>
    <property type="gene ID" value="TraesCS5B02G010400"/>
</dbReference>
<dbReference type="GeneID" id="123110101"/>
<gene>
    <name evidence="8" type="primary">LOC123110101</name>
</gene>
<dbReference type="GO" id="GO:0012505">
    <property type="term" value="C:endomembrane system"/>
    <property type="evidence" value="ECO:0007669"/>
    <property type="project" value="UniProtKB-SubCell"/>
</dbReference>
<proteinExistence type="inferred from homology"/>
<dbReference type="AlphaFoldDB" id="A0A3B6LF68"/>
<dbReference type="STRING" id="4565.A0A3B6LF68"/>
<dbReference type="Gramene" id="TraesNOR5B03G02817030.1">
    <property type="protein sequence ID" value="TraesNOR5B03G02817030.1"/>
    <property type="gene ID" value="TraesNOR5B03G02817030"/>
</dbReference>
<dbReference type="InterPro" id="IPR009606">
    <property type="entry name" value="DEAL/Modifying_wall_lignin1/2"/>
</dbReference>
<feature type="transmembrane region" description="Helical" evidence="7">
    <location>
        <begin position="82"/>
        <end position="104"/>
    </location>
</feature>
<evidence type="ECO:0000256" key="6">
    <source>
        <dbReference type="ARBA" id="ARBA00029467"/>
    </source>
</evidence>
<evidence type="ECO:0000256" key="1">
    <source>
        <dbReference type="ARBA" id="ARBA00004127"/>
    </source>
</evidence>
<dbReference type="Pfam" id="PF06749">
    <property type="entry name" value="DUF1218"/>
    <property type="match status" value="1"/>
</dbReference>
<dbReference type="Gramene" id="TraesCS5B03G0022700.2">
    <property type="protein sequence ID" value="TraesCS5B03G0022700.2.CDS"/>
    <property type="gene ID" value="TraesCS5B03G0022700"/>
</dbReference>
<dbReference type="Gramene" id="TraesSTA5B03G02783610.4">
    <property type="protein sequence ID" value="TraesSTA5B03G02783610.4"/>
    <property type="gene ID" value="TraesSTA5B03G02783610"/>
</dbReference>
<evidence type="ECO:0000256" key="5">
    <source>
        <dbReference type="ARBA" id="ARBA00023136"/>
    </source>
</evidence>
<dbReference type="Gramene" id="TraesRN5B0100023800.2">
    <property type="protein sequence ID" value="TraesRN5B0100023800.2"/>
    <property type="gene ID" value="TraesRN5B0100023800"/>
</dbReference>
<feature type="transmembrane region" description="Helical" evidence="7">
    <location>
        <begin position="124"/>
        <end position="150"/>
    </location>
</feature>
<organism evidence="8">
    <name type="scientific">Triticum aestivum</name>
    <name type="common">Wheat</name>
    <dbReference type="NCBI Taxonomy" id="4565"/>
    <lineage>
        <taxon>Eukaryota</taxon>
        <taxon>Viridiplantae</taxon>
        <taxon>Streptophyta</taxon>
        <taxon>Embryophyta</taxon>
        <taxon>Tracheophyta</taxon>
        <taxon>Spermatophyta</taxon>
        <taxon>Magnoliopsida</taxon>
        <taxon>Liliopsida</taxon>
        <taxon>Poales</taxon>
        <taxon>Poaceae</taxon>
        <taxon>BOP clade</taxon>
        <taxon>Pooideae</taxon>
        <taxon>Triticodae</taxon>
        <taxon>Triticeae</taxon>
        <taxon>Triticinae</taxon>
        <taxon>Triticum</taxon>
    </lineage>
</organism>
<evidence type="ECO:0000256" key="3">
    <source>
        <dbReference type="ARBA" id="ARBA00022729"/>
    </source>
</evidence>
<feature type="transmembrane region" description="Helical" evidence="7">
    <location>
        <begin position="203"/>
        <end position="226"/>
    </location>
</feature>
<sequence length="265" mass="28087">MDPALVLLDVNLSRTSKAFASHSSPTHYSSRSASPQPKGLVFVPLPTPARLPPPANLPRHCRASLVRLPFTPVVTSSMGTKCLMVVTSILAVMTVVFGIISAVLLAMKHHQDDNGEFSTYRRSPAMPCGVVAAVLASMTQILAGVAICCFGAWRVTKGAKRIAAVVFFITSWVLAIIAVLLFLAGAMLGFEGSAKKTVGNARIVGGVAIFVIATFLFLVVAALDVASYRLVRKKDHYQAYVGSNPPFVPSKDAPYGSAPPPPNQV</sequence>
<dbReference type="Gramene" id="TraesSYM5B03G02820620.1">
    <property type="protein sequence ID" value="TraesSYM5B03G02820620.1"/>
    <property type="gene ID" value="TraesSYM5B03G02820620"/>
</dbReference>
<evidence type="ECO:0000256" key="4">
    <source>
        <dbReference type="ARBA" id="ARBA00022989"/>
    </source>
</evidence>
<keyword evidence="5 7" id="KW-0472">Membrane</keyword>
<keyword evidence="2 7" id="KW-0812">Transmembrane</keyword>
<name>A0A3B6LF68_WHEAT</name>
<protein>
    <submittedName>
        <fullName evidence="8">Uncharacterized protein</fullName>
    </submittedName>
</protein>
<reference evidence="8" key="2">
    <citation type="submission" date="2018-10" db="UniProtKB">
        <authorList>
            <consortium name="EnsemblPlants"/>
        </authorList>
    </citation>
    <scope>IDENTIFICATION</scope>
</reference>
<feature type="transmembrane region" description="Helical" evidence="7">
    <location>
        <begin position="162"/>
        <end position="183"/>
    </location>
</feature>